<keyword evidence="5" id="KW-1185">Reference proteome</keyword>
<dbReference type="Proteomes" id="UP000402241">
    <property type="component" value="Chromosome"/>
</dbReference>
<keyword evidence="1" id="KW-0472">Membrane</keyword>
<proteinExistence type="predicted"/>
<evidence type="ECO:0000256" key="1">
    <source>
        <dbReference type="SAM" id="Phobius"/>
    </source>
</evidence>
<gene>
    <name evidence="3" type="ORF">G3561_08355</name>
    <name evidence="4" type="ORF">GCE86_12125</name>
</gene>
<dbReference type="InterPro" id="IPR019251">
    <property type="entry name" value="DUF2231_TM"/>
</dbReference>
<reference evidence="3 6" key="2">
    <citation type="submission" date="2020-02" db="EMBL/GenBank/DDBJ databases">
        <title>WGS of Micromonospora spp. isolated from hot spring.</title>
        <authorList>
            <person name="Thawai C."/>
        </authorList>
    </citation>
    <scope>NUCLEOTIDE SEQUENCE [LARGE SCALE GENOMIC DNA]</scope>
    <source>
        <strain evidence="3 6">TMS7</strain>
    </source>
</reference>
<name>A0AAJ2ZDY5_9ACTN</name>
<dbReference type="AlphaFoldDB" id="A0AAJ2ZDY5"/>
<dbReference type="Proteomes" id="UP000477779">
    <property type="component" value="Unassembled WGS sequence"/>
</dbReference>
<organism evidence="3 6">
    <name type="scientific">Micromonospora terminaliae</name>
    <dbReference type="NCBI Taxonomy" id="1914461"/>
    <lineage>
        <taxon>Bacteria</taxon>
        <taxon>Bacillati</taxon>
        <taxon>Actinomycetota</taxon>
        <taxon>Actinomycetes</taxon>
        <taxon>Micromonosporales</taxon>
        <taxon>Micromonosporaceae</taxon>
        <taxon>Micromonospora</taxon>
    </lineage>
</organism>
<keyword evidence="1" id="KW-0812">Transmembrane</keyword>
<feature type="transmembrane region" description="Helical" evidence="1">
    <location>
        <begin position="113"/>
        <end position="132"/>
    </location>
</feature>
<dbReference type="RefSeq" id="WP_154227042.1">
    <property type="nucleotide sequence ID" value="NZ_CP045309.1"/>
</dbReference>
<reference evidence="4 5" key="1">
    <citation type="submission" date="2019-10" db="EMBL/GenBank/DDBJ databases">
        <title>Genome Sequence of Micromonospora terminaliae DSM 101760.</title>
        <authorList>
            <person name="Guo L."/>
        </authorList>
    </citation>
    <scope>NUCLEOTIDE SEQUENCE [LARGE SCALE GENOMIC DNA]</scope>
    <source>
        <strain evidence="4 5">DSM 101760</strain>
    </source>
</reference>
<dbReference type="EMBL" id="JAAHBZ010000002">
    <property type="protein sequence ID" value="NES27564.1"/>
    <property type="molecule type" value="Genomic_DNA"/>
</dbReference>
<dbReference type="EMBL" id="CP045309">
    <property type="protein sequence ID" value="QGL47705.1"/>
    <property type="molecule type" value="Genomic_DNA"/>
</dbReference>
<evidence type="ECO:0000313" key="3">
    <source>
        <dbReference type="EMBL" id="NES27564.1"/>
    </source>
</evidence>
<keyword evidence="1" id="KW-1133">Transmembrane helix</keyword>
<dbReference type="Pfam" id="PF09990">
    <property type="entry name" value="DUF2231"/>
    <property type="match status" value="1"/>
</dbReference>
<feature type="domain" description="DUF2231" evidence="2">
    <location>
        <begin position="9"/>
        <end position="144"/>
    </location>
</feature>
<sequence>MESRAKSMGHAIHPILIVFPLGLLATAVIFDILYLITDRTGFQVSAAYTIAAGVIGGLVAAVFGLIDWSAIPAGTRAKRVGAVHGLGNVVVLVLFAVSWLLRRGAENWEPNAGALVCSFAGIVLAGFTGWLGGELVERLGMSVSDDAGLNAPSSLSHRPRARGA</sequence>
<accession>A0AAJ2ZDY5</accession>
<protein>
    <submittedName>
        <fullName evidence="3">DUF2231 domain-containing protein</fullName>
    </submittedName>
</protein>
<evidence type="ECO:0000313" key="6">
    <source>
        <dbReference type="Proteomes" id="UP000477779"/>
    </source>
</evidence>
<evidence type="ECO:0000259" key="2">
    <source>
        <dbReference type="Pfam" id="PF09990"/>
    </source>
</evidence>
<evidence type="ECO:0000313" key="4">
    <source>
        <dbReference type="EMBL" id="QGL47705.1"/>
    </source>
</evidence>
<feature type="transmembrane region" description="Helical" evidence="1">
    <location>
        <begin position="12"/>
        <end position="36"/>
    </location>
</feature>
<feature type="transmembrane region" description="Helical" evidence="1">
    <location>
        <begin position="48"/>
        <end position="68"/>
    </location>
</feature>
<feature type="transmembrane region" description="Helical" evidence="1">
    <location>
        <begin position="80"/>
        <end position="101"/>
    </location>
</feature>
<evidence type="ECO:0000313" key="5">
    <source>
        <dbReference type="Proteomes" id="UP000402241"/>
    </source>
</evidence>